<keyword evidence="2" id="KW-1185">Reference proteome</keyword>
<sequence>MNLRYYPVNFRHYVKYKIGLTPAYTQTSESERKCLQKYATGKKTLVEIGVFEGVNTRQFRSVMNAEGTIIAVDPYPRSFFNLLGFAWIRRIAHVEVGKVNRGNVIWVENLGKLAPKEEKVMPHLPVDFLFIDGDHSYEGIKGDWEAWSDLIESGGIVALHDSFNGKQPRIGSEIFTQEVILKDRRFTFIESVDTLTVIQRN</sequence>
<reference evidence="1" key="1">
    <citation type="submission" date="2019-05" db="EMBL/GenBank/DDBJ databases">
        <title>Whole genome sequencing of Pseudanabaena catenata USMAC16.</title>
        <authorList>
            <person name="Khan Z."/>
            <person name="Omar W.M."/>
            <person name="Convey P."/>
            <person name="Merican F."/>
            <person name="Najimudin N."/>
        </authorList>
    </citation>
    <scope>NUCLEOTIDE SEQUENCE</scope>
    <source>
        <strain evidence="1">USMAC16</strain>
    </source>
</reference>
<dbReference type="SUPFAM" id="SSF53335">
    <property type="entry name" value="S-adenosyl-L-methionine-dependent methyltransferases"/>
    <property type="match status" value="1"/>
</dbReference>
<dbReference type="EC" id="2.1.1.-" evidence="1"/>
<evidence type="ECO:0000313" key="2">
    <source>
        <dbReference type="Proteomes" id="UP001152872"/>
    </source>
</evidence>
<keyword evidence="1" id="KW-0808">Transferase</keyword>
<proteinExistence type="predicted"/>
<dbReference type="EMBL" id="VBTY01000301">
    <property type="protein sequence ID" value="MDG3497215.1"/>
    <property type="molecule type" value="Genomic_DNA"/>
</dbReference>
<dbReference type="Gene3D" id="3.40.50.150">
    <property type="entry name" value="Vaccinia Virus protein VP39"/>
    <property type="match status" value="1"/>
</dbReference>
<organism evidence="1 2">
    <name type="scientific">Pseudanabaena catenata USMAC16</name>
    <dbReference type="NCBI Taxonomy" id="1855837"/>
    <lineage>
        <taxon>Bacteria</taxon>
        <taxon>Bacillati</taxon>
        <taxon>Cyanobacteriota</taxon>
        <taxon>Cyanophyceae</taxon>
        <taxon>Pseudanabaenales</taxon>
        <taxon>Pseudanabaenaceae</taxon>
        <taxon>Pseudanabaena</taxon>
    </lineage>
</organism>
<name>A0A9X4MDD6_9CYAN</name>
<dbReference type="GO" id="GO:0032259">
    <property type="term" value="P:methylation"/>
    <property type="evidence" value="ECO:0007669"/>
    <property type="project" value="UniProtKB-KW"/>
</dbReference>
<evidence type="ECO:0000313" key="1">
    <source>
        <dbReference type="EMBL" id="MDG3497215.1"/>
    </source>
</evidence>
<dbReference type="AlphaFoldDB" id="A0A9X4MDD6"/>
<dbReference type="Proteomes" id="UP001152872">
    <property type="component" value="Unassembled WGS sequence"/>
</dbReference>
<dbReference type="RefSeq" id="WP_009629428.1">
    <property type="nucleotide sequence ID" value="NZ_VBTY01000301.1"/>
</dbReference>
<protein>
    <submittedName>
        <fullName evidence="1">Class I SAM-dependent methyltransferase</fullName>
        <ecNumber evidence="1">2.1.1.-</ecNumber>
    </submittedName>
</protein>
<dbReference type="Pfam" id="PF13578">
    <property type="entry name" value="Methyltransf_24"/>
    <property type="match status" value="1"/>
</dbReference>
<dbReference type="GO" id="GO:0008168">
    <property type="term" value="F:methyltransferase activity"/>
    <property type="evidence" value="ECO:0007669"/>
    <property type="project" value="UniProtKB-KW"/>
</dbReference>
<comment type="caution">
    <text evidence="1">The sequence shown here is derived from an EMBL/GenBank/DDBJ whole genome shotgun (WGS) entry which is preliminary data.</text>
</comment>
<accession>A0A9X4MDD6</accession>
<keyword evidence="1" id="KW-0489">Methyltransferase</keyword>
<gene>
    <name evidence="1" type="ORF">FEV09_21995</name>
</gene>
<dbReference type="InterPro" id="IPR029063">
    <property type="entry name" value="SAM-dependent_MTases_sf"/>
</dbReference>